<dbReference type="InterPro" id="IPR011650">
    <property type="entry name" value="Peptidase_M20_dimer"/>
</dbReference>
<protein>
    <submittedName>
        <fullName evidence="3">Amidohydrolase</fullName>
    </submittedName>
</protein>
<dbReference type="Proteomes" id="UP001549251">
    <property type="component" value="Unassembled WGS sequence"/>
</dbReference>
<dbReference type="Pfam" id="PF07687">
    <property type="entry name" value="M20_dimer"/>
    <property type="match status" value="1"/>
</dbReference>
<dbReference type="Gene3D" id="3.30.70.360">
    <property type="match status" value="1"/>
</dbReference>
<reference evidence="3 4" key="1">
    <citation type="submission" date="2024-06" db="EMBL/GenBank/DDBJ databases">
        <title>Sorghum-associated microbial communities from plants grown in Nebraska, USA.</title>
        <authorList>
            <person name="Schachtman D."/>
        </authorList>
    </citation>
    <scope>NUCLEOTIDE SEQUENCE [LARGE SCALE GENOMIC DNA]</scope>
    <source>
        <strain evidence="3 4">1757</strain>
    </source>
</reference>
<dbReference type="InterPro" id="IPR017439">
    <property type="entry name" value="Amidohydrolase"/>
</dbReference>
<dbReference type="PANTHER" id="PTHR11014:SF63">
    <property type="entry name" value="METALLOPEPTIDASE, PUTATIVE (AFU_ORTHOLOGUE AFUA_6G09600)-RELATED"/>
    <property type="match status" value="1"/>
</dbReference>
<dbReference type="PANTHER" id="PTHR11014">
    <property type="entry name" value="PEPTIDASE M20 FAMILY MEMBER"/>
    <property type="match status" value="1"/>
</dbReference>
<dbReference type="InterPro" id="IPR002933">
    <property type="entry name" value="Peptidase_M20"/>
</dbReference>
<comment type="caution">
    <text evidence="3">The sequence shown here is derived from an EMBL/GenBank/DDBJ whole genome shotgun (WGS) entry which is preliminary data.</text>
</comment>
<dbReference type="Gene3D" id="3.40.630.10">
    <property type="entry name" value="Zn peptidases"/>
    <property type="match status" value="1"/>
</dbReference>
<evidence type="ECO:0000259" key="2">
    <source>
        <dbReference type="Pfam" id="PF07687"/>
    </source>
</evidence>
<evidence type="ECO:0000256" key="1">
    <source>
        <dbReference type="ARBA" id="ARBA00022801"/>
    </source>
</evidence>
<feature type="domain" description="Peptidase M20 dimerisation" evidence="2">
    <location>
        <begin position="229"/>
        <end position="325"/>
    </location>
</feature>
<gene>
    <name evidence="3" type="ORF">ABIE04_000101</name>
</gene>
<dbReference type="PIRSF" id="PIRSF005962">
    <property type="entry name" value="Pept_M20D_amidohydro"/>
    <property type="match status" value="1"/>
</dbReference>
<dbReference type="InterPro" id="IPR036264">
    <property type="entry name" value="Bact_exopeptidase_dim_dom"/>
</dbReference>
<evidence type="ECO:0000313" key="4">
    <source>
        <dbReference type="Proteomes" id="UP001549251"/>
    </source>
</evidence>
<accession>A0ABV2PRW3</accession>
<dbReference type="Pfam" id="PF01546">
    <property type="entry name" value="Peptidase_M20"/>
    <property type="match status" value="1"/>
</dbReference>
<organism evidence="3 4">
    <name type="scientific">Rhodanobacter soli</name>
    <dbReference type="NCBI Taxonomy" id="590609"/>
    <lineage>
        <taxon>Bacteria</taxon>
        <taxon>Pseudomonadati</taxon>
        <taxon>Pseudomonadota</taxon>
        <taxon>Gammaproteobacteria</taxon>
        <taxon>Lysobacterales</taxon>
        <taxon>Rhodanobacteraceae</taxon>
        <taxon>Rhodanobacter</taxon>
    </lineage>
</organism>
<dbReference type="CDD" id="cd05664">
    <property type="entry name" value="M20_Acy1-like"/>
    <property type="match status" value="1"/>
</dbReference>
<name>A0ABV2PRW3_9GAMM</name>
<keyword evidence="4" id="KW-1185">Reference proteome</keyword>
<dbReference type="SUPFAM" id="SSF55031">
    <property type="entry name" value="Bacterial exopeptidase dimerisation domain"/>
    <property type="match status" value="1"/>
</dbReference>
<dbReference type="NCBIfam" id="TIGR01891">
    <property type="entry name" value="amidohydrolases"/>
    <property type="match status" value="1"/>
</dbReference>
<sequence>MTRLSSAVRHGQLQLGQRNGYAKSEKSLMNATRPASVVLANLQRILPDLEGLYTDVHAHPELSMQEVRTAGLAAEWLRRAGYEVSTGIGKTGVVGVLRHGEGPTVMLRADMDALPVAEATDVPYASKVTATDREGRTVPVMHACGHDMHVTWLAGVATLLAEMRDAWRGTILAVFQPGEETAEGAKAMIDDGLLERFPKPDVVLGQHVMVGPAGAVAGRTGVITSAADSLQIRLFGRGAHGSMPQASIDPVVMAASVVLRLQTIVSRELAAAESAVVTVGALQAGTKENVIPDEAIIKLNVRTFDEGVRQRVLAAITRIVNAEAAASGAPRPPEITPLDNYDLVVNDQAASARVVEAFRQHFLPESVRQTGPASASEDFGSFGTQWGVPSVFWFVGGTDPVAYAKAKEAGKVNEIPTNHNPRFLPVLHPTLETGVEAMVVAAMAWLGRADR</sequence>
<proteinExistence type="predicted"/>
<dbReference type="EMBL" id="JBEPSD010000001">
    <property type="protein sequence ID" value="MET4567774.1"/>
    <property type="molecule type" value="Genomic_DNA"/>
</dbReference>
<keyword evidence="1" id="KW-0378">Hydrolase</keyword>
<dbReference type="SUPFAM" id="SSF53187">
    <property type="entry name" value="Zn-dependent exopeptidases"/>
    <property type="match status" value="1"/>
</dbReference>
<evidence type="ECO:0000313" key="3">
    <source>
        <dbReference type="EMBL" id="MET4567774.1"/>
    </source>
</evidence>